<dbReference type="Pfam" id="PF00075">
    <property type="entry name" value="RNase_H"/>
    <property type="match status" value="1"/>
</dbReference>
<dbReference type="EC" id="3.1.26.4" evidence="4 10"/>
<dbReference type="PANTHER" id="PTHR10642:SF26">
    <property type="entry name" value="RIBONUCLEASE H1"/>
    <property type="match status" value="1"/>
</dbReference>
<comment type="subcellular location">
    <subcellularLocation>
        <location evidence="10">Cytoplasm</location>
    </subcellularLocation>
</comment>
<feature type="binding site" evidence="10">
    <location>
        <position position="14"/>
    </location>
    <ligand>
        <name>Mg(2+)</name>
        <dbReference type="ChEBI" id="CHEBI:18420"/>
        <label>1</label>
    </ligand>
</feature>
<dbReference type="Gene3D" id="3.30.420.10">
    <property type="entry name" value="Ribonuclease H-like superfamily/Ribonuclease H"/>
    <property type="match status" value="1"/>
</dbReference>
<dbReference type="EMBL" id="CP093442">
    <property type="protein sequence ID" value="UOF01098.1"/>
    <property type="molecule type" value="Genomic_DNA"/>
</dbReference>
<gene>
    <name evidence="10 12" type="primary">rnhA</name>
    <name evidence="12" type="ORF">MNR06_15460</name>
</gene>
<feature type="binding site" evidence="10">
    <location>
        <position position="14"/>
    </location>
    <ligand>
        <name>Mg(2+)</name>
        <dbReference type="ChEBI" id="CHEBI:18420"/>
        <label>2</label>
    </ligand>
</feature>
<evidence type="ECO:0000256" key="7">
    <source>
        <dbReference type="ARBA" id="ARBA00022759"/>
    </source>
</evidence>
<protein>
    <recommendedName>
        <fullName evidence="4 10">Ribonuclease H</fullName>
        <shortName evidence="10">RNase H</shortName>
        <ecNumber evidence="4 10">3.1.26.4</ecNumber>
    </recommendedName>
</protein>
<sequence length="251" mass="28215">MENQHRNYLLIYSDGACSGNPGPGGWGSVILLPENSVIELGGGEYSTTNNRMEMMAALEALRQVSHRAEPIHFYTDSTYLIRGITQWIWGWRKRNWKTADGEDVSNRDLWEEIAKVVQARSAMGKIDWRYSRGHIGTPGNERCDRIAVGFSKNDHVQLYTGPYNTYSVNLLDVPGDHSLPEMRQAGAAKKEAFSYLSNLGGLVYRHRNWPSCQKRVSGQSGAKFKKAMSQAEEFEILKAWGLSPATEIKEG</sequence>
<dbReference type="InterPro" id="IPR012337">
    <property type="entry name" value="RNaseH-like_sf"/>
</dbReference>
<keyword evidence="5 10" id="KW-0540">Nuclease</keyword>
<dbReference type="SUPFAM" id="SSF53098">
    <property type="entry name" value="Ribonuclease H-like"/>
    <property type="match status" value="1"/>
</dbReference>
<feature type="binding site" evidence="10">
    <location>
        <position position="144"/>
    </location>
    <ligand>
        <name>Mg(2+)</name>
        <dbReference type="ChEBI" id="CHEBI:18420"/>
        <label>2</label>
    </ligand>
</feature>
<comment type="cofactor">
    <cofactor evidence="10">
        <name>Mg(2+)</name>
        <dbReference type="ChEBI" id="CHEBI:18420"/>
    </cofactor>
    <text evidence="10">Binds 1 Mg(2+) ion per subunit. May bind a second metal ion at a regulatory site, or after substrate binding.</text>
</comment>
<keyword evidence="8 10" id="KW-0378">Hydrolase</keyword>
<evidence type="ECO:0000313" key="12">
    <source>
        <dbReference type="EMBL" id="UOF01098.1"/>
    </source>
</evidence>
<dbReference type="CDD" id="cd09278">
    <property type="entry name" value="RNase_HI_prokaryote_like"/>
    <property type="match status" value="1"/>
</dbReference>
<dbReference type="NCBIfam" id="NF001236">
    <property type="entry name" value="PRK00203.1"/>
    <property type="match status" value="1"/>
</dbReference>
<dbReference type="InterPro" id="IPR011320">
    <property type="entry name" value="RNase_H1_N"/>
</dbReference>
<proteinExistence type="inferred from homology"/>
<feature type="binding site" evidence="10">
    <location>
        <position position="53"/>
    </location>
    <ligand>
        <name>Mg(2+)</name>
        <dbReference type="ChEBI" id="CHEBI:18420"/>
        <label>1</label>
    </ligand>
</feature>
<evidence type="ECO:0000256" key="6">
    <source>
        <dbReference type="ARBA" id="ARBA00022723"/>
    </source>
</evidence>
<comment type="function">
    <text evidence="10">Endonuclease that specifically degrades the RNA of RNA-DNA hybrids.</text>
</comment>
<feature type="binding site" evidence="10">
    <location>
        <position position="76"/>
    </location>
    <ligand>
        <name>Mg(2+)</name>
        <dbReference type="ChEBI" id="CHEBI:18420"/>
        <label>1</label>
    </ligand>
</feature>
<evidence type="ECO:0000256" key="3">
    <source>
        <dbReference type="ARBA" id="ARBA00011245"/>
    </source>
</evidence>
<keyword evidence="6 10" id="KW-0479">Metal-binding</keyword>
<keyword evidence="7 10" id="KW-0255">Endonuclease</keyword>
<dbReference type="InterPro" id="IPR002156">
    <property type="entry name" value="RNaseH_domain"/>
</dbReference>
<dbReference type="RefSeq" id="WP_243537399.1">
    <property type="nucleotide sequence ID" value="NZ_CP093442.1"/>
</dbReference>
<evidence type="ECO:0000256" key="5">
    <source>
        <dbReference type="ARBA" id="ARBA00022722"/>
    </source>
</evidence>
<dbReference type="InterPro" id="IPR036397">
    <property type="entry name" value="RNaseH_sf"/>
</dbReference>
<dbReference type="GO" id="GO:0004523">
    <property type="term" value="F:RNA-DNA hybrid ribonuclease activity"/>
    <property type="evidence" value="ECO:0007669"/>
    <property type="project" value="UniProtKB-EC"/>
</dbReference>
<dbReference type="HAMAP" id="MF_00042">
    <property type="entry name" value="RNase_H"/>
    <property type="match status" value="1"/>
</dbReference>
<dbReference type="InterPro" id="IPR022892">
    <property type="entry name" value="RNaseHI"/>
</dbReference>
<evidence type="ECO:0000256" key="4">
    <source>
        <dbReference type="ARBA" id="ARBA00012180"/>
    </source>
</evidence>
<organism evidence="12 13">
    <name type="scientific">Bdellovibrio reynosensis</name>
    <dbReference type="NCBI Taxonomy" id="2835041"/>
    <lineage>
        <taxon>Bacteria</taxon>
        <taxon>Pseudomonadati</taxon>
        <taxon>Bdellovibrionota</taxon>
        <taxon>Bdellovibrionia</taxon>
        <taxon>Bdellovibrionales</taxon>
        <taxon>Pseudobdellovibrionaceae</taxon>
        <taxon>Bdellovibrio</taxon>
    </lineage>
</organism>
<feature type="domain" description="RNase H type-1" evidence="11">
    <location>
        <begin position="5"/>
        <end position="152"/>
    </location>
</feature>
<keyword evidence="9 10" id="KW-0460">Magnesium</keyword>
<evidence type="ECO:0000259" key="11">
    <source>
        <dbReference type="PROSITE" id="PS50879"/>
    </source>
</evidence>
<dbReference type="PROSITE" id="PS50879">
    <property type="entry name" value="RNASE_H_1"/>
    <property type="match status" value="1"/>
</dbReference>
<comment type="similarity">
    <text evidence="2 10">Belongs to the RNase H family.</text>
</comment>
<comment type="catalytic activity">
    <reaction evidence="1 10">
        <text>Endonucleolytic cleavage to 5'-phosphomonoester.</text>
        <dbReference type="EC" id="3.1.26.4"/>
    </reaction>
</comment>
<dbReference type="PANTHER" id="PTHR10642">
    <property type="entry name" value="RIBONUCLEASE H1"/>
    <property type="match status" value="1"/>
</dbReference>
<comment type="subunit">
    <text evidence="3 10">Monomer.</text>
</comment>
<evidence type="ECO:0000256" key="2">
    <source>
        <dbReference type="ARBA" id="ARBA00005300"/>
    </source>
</evidence>
<dbReference type="Pfam" id="PF01693">
    <property type="entry name" value="Cauli_VI"/>
    <property type="match status" value="1"/>
</dbReference>
<evidence type="ECO:0000313" key="13">
    <source>
        <dbReference type="Proteomes" id="UP000830116"/>
    </source>
</evidence>
<evidence type="ECO:0000256" key="1">
    <source>
        <dbReference type="ARBA" id="ARBA00000077"/>
    </source>
</evidence>
<accession>A0ABY4C898</accession>
<reference evidence="12" key="1">
    <citation type="submission" date="2022-03" db="EMBL/GenBank/DDBJ databases">
        <title>Genome Identification and Characterization of new species Bdellovibrio reynosense LBG001 sp. nov. from a Mexico soil sample.</title>
        <authorList>
            <person name="Camilli A."/>
            <person name="Ajao Y."/>
            <person name="Guo X."/>
        </authorList>
    </citation>
    <scope>NUCLEOTIDE SEQUENCE</scope>
    <source>
        <strain evidence="12">LBG001</strain>
    </source>
</reference>
<evidence type="ECO:0000256" key="8">
    <source>
        <dbReference type="ARBA" id="ARBA00022801"/>
    </source>
</evidence>
<keyword evidence="10" id="KW-0963">Cytoplasm</keyword>
<dbReference type="Proteomes" id="UP000830116">
    <property type="component" value="Chromosome"/>
</dbReference>
<keyword evidence="13" id="KW-1185">Reference proteome</keyword>
<name>A0ABY4C898_9BACT</name>
<evidence type="ECO:0000256" key="9">
    <source>
        <dbReference type="ARBA" id="ARBA00022842"/>
    </source>
</evidence>
<dbReference type="InterPro" id="IPR050092">
    <property type="entry name" value="RNase_H"/>
</dbReference>
<evidence type="ECO:0000256" key="10">
    <source>
        <dbReference type="HAMAP-Rule" id="MF_00042"/>
    </source>
</evidence>